<dbReference type="GO" id="GO:0004674">
    <property type="term" value="F:protein serine/threonine kinase activity"/>
    <property type="evidence" value="ECO:0007669"/>
    <property type="project" value="UniProtKB-KW"/>
</dbReference>
<evidence type="ECO:0000256" key="1">
    <source>
        <dbReference type="ARBA" id="ARBA00012513"/>
    </source>
</evidence>
<evidence type="ECO:0000256" key="8">
    <source>
        <dbReference type="ARBA" id="ARBA00048679"/>
    </source>
</evidence>
<evidence type="ECO:0000256" key="12">
    <source>
        <dbReference type="PROSITE-ProRule" id="PRU10141"/>
    </source>
</evidence>
<dbReference type="SMART" id="SM00220">
    <property type="entry name" value="S_TKc"/>
    <property type="match status" value="1"/>
</dbReference>
<dbReference type="PROSITE" id="PS50011">
    <property type="entry name" value="PROTEIN_KINASE_DOM"/>
    <property type="match status" value="1"/>
</dbReference>
<dbReference type="InterPro" id="IPR008271">
    <property type="entry name" value="Ser/Thr_kinase_AS"/>
</dbReference>
<feature type="binding site" evidence="10 12">
    <location>
        <position position="37"/>
    </location>
    <ligand>
        <name>ATP</name>
        <dbReference type="ChEBI" id="CHEBI:30616"/>
    </ligand>
</feature>
<reference evidence="15" key="1">
    <citation type="submission" date="2016-10" db="EMBL/GenBank/DDBJ databases">
        <authorList>
            <person name="Benchimol M."/>
            <person name="Almeida L.G."/>
            <person name="Vasconcelos A.T."/>
            <person name="Perreira-Neves A."/>
            <person name="Rosa I.A."/>
            <person name="Tasca T."/>
            <person name="Bogo M.R."/>
            <person name="de Souza W."/>
        </authorList>
    </citation>
    <scope>NUCLEOTIDE SEQUENCE [LARGE SCALE GENOMIC DNA]</scope>
    <source>
        <strain evidence="15">K</strain>
    </source>
</reference>
<evidence type="ECO:0000256" key="13">
    <source>
        <dbReference type="RuleBase" id="RU000304"/>
    </source>
</evidence>
<dbReference type="EMBL" id="MLAK01000574">
    <property type="protein sequence ID" value="OHT11956.1"/>
    <property type="molecule type" value="Genomic_DNA"/>
</dbReference>
<dbReference type="InterPro" id="IPR000719">
    <property type="entry name" value="Prot_kinase_dom"/>
</dbReference>
<feature type="active site" description="Proton acceptor" evidence="9">
    <location>
        <position position="133"/>
    </location>
</feature>
<evidence type="ECO:0000256" key="11">
    <source>
        <dbReference type="PIRSR" id="PIRSR630616-3"/>
    </source>
</evidence>
<evidence type="ECO:0000256" key="5">
    <source>
        <dbReference type="ARBA" id="ARBA00022777"/>
    </source>
</evidence>
<dbReference type="AlphaFoldDB" id="A0A1J4KQ88"/>
<proteinExistence type="inferred from homology"/>
<evidence type="ECO:0000259" key="14">
    <source>
        <dbReference type="PROSITE" id="PS50011"/>
    </source>
</evidence>
<comment type="catalytic activity">
    <reaction evidence="7">
        <text>L-threonyl-[protein] + ATP = O-phospho-L-threonyl-[protein] + ADP + H(+)</text>
        <dbReference type="Rhea" id="RHEA:46608"/>
        <dbReference type="Rhea" id="RHEA-COMP:11060"/>
        <dbReference type="Rhea" id="RHEA-COMP:11605"/>
        <dbReference type="ChEBI" id="CHEBI:15378"/>
        <dbReference type="ChEBI" id="CHEBI:30013"/>
        <dbReference type="ChEBI" id="CHEBI:30616"/>
        <dbReference type="ChEBI" id="CHEBI:61977"/>
        <dbReference type="ChEBI" id="CHEBI:456216"/>
        <dbReference type="EC" id="2.7.11.1"/>
    </reaction>
</comment>
<dbReference type="SUPFAM" id="SSF56112">
    <property type="entry name" value="Protein kinase-like (PK-like)"/>
    <property type="match status" value="1"/>
</dbReference>
<evidence type="ECO:0000313" key="16">
    <source>
        <dbReference type="Proteomes" id="UP000179807"/>
    </source>
</evidence>
<keyword evidence="2 13" id="KW-0723">Serine/threonine-protein kinase</keyword>
<dbReference type="PROSITE" id="PS00107">
    <property type="entry name" value="PROTEIN_KINASE_ATP"/>
    <property type="match status" value="1"/>
</dbReference>
<evidence type="ECO:0000256" key="3">
    <source>
        <dbReference type="ARBA" id="ARBA00022679"/>
    </source>
</evidence>
<feature type="cross-link" description="Glycyl lysine isopeptide (Lys-Gly) (interchain with G-Cter in SUMO2)" evidence="11">
    <location>
        <position position="135"/>
    </location>
</feature>
<gene>
    <name evidence="15" type="ORF">TRFO_18326</name>
</gene>
<comment type="catalytic activity">
    <reaction evidence="8">
        <text>L-seryl-[protein] + ATP = O-phospho-L-seryl-[protein] + ADP + H(+)</text>
        <dbReference type="Rhea" id="RHEA:17989"/>
        <dbReference type="Rhea" id="RHEA-COMP:9863"/>
        <dbReference type="Rhea" id="RHEA-COMP:11604"/>
        <dbReference type="ChEBI" id="CHEBI:15378"/>
        <dbReference type="ChEBI" id="CHEBI:29999"/>
        <dbReference type="ChEBI" id="CHEBI:30616"/>
        <dbReference type="ChEBI" id="CHEBI:83421"/>
        <dbReference type="ChEBI" id="CHEBI:456216"/>
        <dbReference type="EC" id="2.7.11.1"/>
    </reaction>
</comment>
<dbReference type="CDD" id="cd14003">
    <property type="entry name" value="STKc_AMPK-like"/>
    <property type="match status" value="1"/>
</dbReference>
<dbReference type="Proteomes" id="UP000179807">
    <property type="component" value="Unassembled WGS sequence"/>
</dbReference>
<dbReference type="Pfam" id="PF00069">
    <property type="entry name" value="Pkinase"/>
    <property type="match status" value="1"/>
</dbReference>
<keyword evidence="5 15" id="KW-0418">Kinase</keyword>
<protein>
    <recommendedName>
        <fullName evidence="1">non-specific serine/threonine protein kinase</fullName>
        <ecNumber evidence="1">2.7.11.1</ecNumber>
    </recommendedName>
</protein>
<comment type="caution">
    <text evidence="15">The sequence shown here is derived from an EMBL/GenBank/DDBJ whole genome shotgun (WGS) entry which is preliminary data.</text>
</comment>
<feature type="binding site" evidence="10">
    <location>
        <begin position="137"/>
        <end position="138"/>
    </location>
    <ligand>
        <name>ATP</name>
        <dbReference type="ChEBI" id="CHEBI:30616"/>
    </ligand>
</feature>
<evidence type="ECO:0000313" key="15">
    <source>
        <dbReference type="EMBL" id="OHT11956.1"/>
    </source>
</evidence>
<dbReference type="Gene3D" id="1.10.510.10">
    <property type="entry name" value="Transferase(Phosphotransferase) domain 1"/>
    <property type="match status" value="1"/>
</dbReference>
<comment type="similarity">
    <text evidence="13">Belongs to the protein kinase superfamily.</text>
</comment>
<dbReference type="InterPro" id="IPR011009">
    <property type="entry name" value="Kinase-like_dom_sf"/>
</dbReference>
<dbReference type="OrthoDB" id="541276at2759"/>
<accession>A0A1J4KQ88</accession>
<evidence type="ECO:0000256" key="4">
    <source>
        <dbReference type="ARBA" id="ARBA00022741"/>
    </source>
</evidence>
<keyword evidence="4 10" id="KW-0547">Nucleotide-binding</keyword>
<dbReference type="PROSITE" id="PS00108">
    <property type="entry name" value="PROTEIN_KINASE_ST"/>
    <property type="match status" value="1"/>
</dbReference>
<evidence type="ECO:0000256" key="7">
    <source>
        <dbReference type="ARBA" id="ARBA00047899"/>
    </source>
</evidence>
<dbReference type="FunFam" id="1.10.510.10:FF:000592">
    <property type="entry name" value="CAMK family protein kinase"/>
    <property type="match status" value="1"/>
</dbReference>
<organism evidence="15 16">
    <name type="scientific">Tritrichomonas foetus</name>
    <dbReference type="NCBI Taxonomy" id="1144522"/>
    <lineage>
        <taxon>Eukaryota</taxon>
        <taxon>Metamonada</taxon>
        <taxon>Parabasalia</taxon>
        <taxon>Tritrichomonadida</taxon>
        <taxon>Tritrichomonadidae</taxon>
        <taxon>Tritrichomonas</taxon>
    </lineage>
</organism>
<dbReference type="GO" id="GO:0005524">
    <property type="term" value="F:ATP binding"/>
    <property type="evidence" value="ECO:0007669"/>
    <property type="project" value="UniProtKB-UniRule"/>
</dbReference>
<keyword evidence="3" id="KW-0808">Transferase</keyword>
<keyword evidence="16" id="KW-1185">Reference proteome</keyword>
<dbReference type="VEuPathDB" id="TrichDB:TRFO_18326"/>
<feature type="domain" description="Protein kinase" evidence="14">
    <location>
        <begin position="8"/>
        <end position="262"/>
    </location>
</feature>
<evidence type="ECO:0000256" key="9">
    <source>
        <dbReference type="PIRSR" id="PIRSR630616-1"/>
    </source>
</evidence>
<dbReference type="InterPro" id="IPR030616">
    <property type="entry name" value="Aur-like"/>
</dbReference>
<dbReference type="InterPro" id="IPR017441">
    <property type="entry name" value="Protein_kinase_ATP_BS"/>
</dbReference>
<dbReference type="RefSeq" id="XP_068365092.1">
    <property type="nucleotide sequence ID" value="XM_068500113.1"/>
</dbReference>
<dbReference type="EC" id="2.7.11.1" evidence="1"/>
<feature type="binding site" evidence="10">
    <location>
        <position position="151"/>
    </location>
    <ligand>
        <name>ATP</name>
        <dbReference type="ChEBI" id="CHEBI:30616"/>
    </ligand>
</feature>
<evidence type="ECO:0000256" key="2">
    <source>
        <dbReference type="ARBA" id="ARBA00022527"/>
    </source>
</evidence>
<dbReference type="PANTHER" id="PTHR24350">
    <property type="entry name" value="SERINE/THREONINE-PROTEIN KINASE IAL-RELATED"/>
    <property type="match status" value="1"/>
</dbReference>
<sequence>MERIQANYHFIKELGAGGYARVHLAEHRRTKLLVAIKVISISERRNDSAYIDRIDQEVNLMKKMNHPFICELFEVVVEPGQCYFIVMEYLEGGTLLERLNTTGSIAESTAKNIFFQLVSAVYYIHRFNIVHRDIKIENILFDHARNIRLIDFGLSCLKKEEGSLMHTKCGSMSYAAPEMIKGEEYSSSVDIWSMGIVLYAMLTGELPFKDENTQKLMQNIVYNDPIFPQNLSRGAIDLLQRMLTKDSKSRITIPDILKHPWVHSAIFPLIVDFNSIDPEILKGLEMYGYDSREIESSILNNLGSDGVIAYKIAHRAKLMDQIKSPLAQNSRKVSSLKTRNVPISPFIKNGQIMPLMKPPIVMPRSVRRQSFSAASMIKQSGSFPIGSI</sequence>
<dbReference type="GeneID" id="94834817"/>
<evidence type="ECO:0000256" key="6">
    <source>
        <dbReference type="ARBA" id="ARBA00022840"/>
    </source>
</evidence>
<keyword evidence="6 10" id="KW-0067">ATP-binding</keyword>
<name>A0A1J4KQ88_9EUKA</name>
<evidence type="ECO:0000256" key="10">
    <source>
        <dbReference type="PIRSR" id="PIRSR630616-2"/>
    </source>
</evidence>